<evidence type="ECO:0000313" key="3">
    <source>
        <dbReference type="Proteomes" id="UP000565441"/>
    </source>
</evidence>
<comment type="caution">
    <text evidence="2">The sequence shown here is derived from an EMBL/GenBank/DDBJ whole genome shotgun (WGS) entry which is preliminary data.</text>
</comment>
<keyword evidence="3" id="KW-1185">Reference proteome</keyword>
<feature type="region of interest" description="Disordered" evidence="1">
    <location>
        <begin position="33"/>
        <end position="59"/>
    </location>
</feature>
<evidence type="ECO:0000256" key="1">
    <source>
        <dbReference type="SAM" id="MobiDB-lite"/>
    </source>
</evidence>
<gene>
    <name evidence="2" type="ORF">D9615_009307</name>
</gene>
<name>A0A8H5LWW4_9AGAR</name>
<sequence length="59" mass="6680">MGSHSDPQSIASMKHRTWDPEFVHGDLFRSPDYDHAPLGHTEMGDGQWAQTLKVRDSTD</sequence>
<proteinExistence type="predicted"/>
<dbReference type="EMBL" id="JAACJP010000043">
    <property type="protein sequence ID" value="KAF5372339.1"/>
    <property type="molecule type" value="Genomic_DNA"/>
</dbReference>
<evidence type="ECO:0000313" key="2">
    <source>
        <dbReference type="EMBL" id="KAF5372339.1"/>
    </source>
</evidence>
<protein>
    <submittedName>
        <fullName evidence="2">Uncharacterized protein</fullName>
    </submittedName>
</protein>
<dbReference type="Proteomes" id="UP000565441">
    <property type="component" value="Unassembled WGS sequence"/>
</dbReference>
<dbReference type="AlphaFoldDB" id="A0A8H5LWW4"/>
<accession>A0A8H5LWW4</accession>
<reference evidence="2 3" key="1">
    <citation type="journal article" date="2020" name="ISME J.">
        <title>Uncovering the hidden diversity of litter-decomposition mechanisms in mushroom-forming fungi.</title>
        <authorList>
            <person name="Floudas D."/>
            <person name="Bentzer J."/>
            <person name="Ahren D."/>
            <person name="Johansson T."/>
            <person name="Persson P."/>
            <person name="Tunlid A."/>
        </authorList>
    </citation>
    <scope>NUCLEOTIDE SEQUENCE [LARGE SCALE GENOMIC DNA]</scope>
    <source>
        <strain evidence="2 3">CBS 661.87</strain>
    </source>
</reference>
<organism evidence="2 3">
    <name type="scientific">Tricholomella constricta</name>
    <dbReference type="NCBI Taxonomy" id="117010"/>
    <lineage>
        <taxon>Eukaryota</taxon>
        <taxon>Fungi</taxon>
        <taxon>Dikarya</taxon>
        <taxon>Basidiomycota</taxon>
        <taxon>Agaricomycotina</taxon>
        <taxon>Agaricomycetes</taxon>
        <taxon>Agaricomycetidae</taxon>
        <taxon>Agaricales</taxon>
        <taxon>Tricholomatineae</taxon>
        <taxon>Lyophyllaceae</taxon>
        <taxon>Tricholomella</taxon>
    </lineage>
</organism>